<dbReference type="Gene3D" id="3.30.530.20">
    <property type="match status" value="1"/>
</dbReference>
<keyword evidence="1" id="KW-0732">Signal</keyword>
<evidence type="ECO:0000313" key="3">
    <source>
        <dbReference type="Proteomes" id="UP001465153"/>
    </source>
</evidence>
<evidence type="ECO:0008006" key="4">
    <source>
        <dbReference type="Google" id="ProtNLM"/>
    </source>
</evidence>
<evidence type="ECO:0000313" key="2">
    <source>
        <dbReference type="EMBL" id="GAA6167477.1"/>
    </source>
</evidence>
<dbReference type="SUPFAM" id="SSF55961">
    <property type="entry name" value="Bet v1-like"/>
    <property type="match status" value="1"/>
</dbReference>
<sequence>MIRHFLIALSLVIPMSFSINAASNEASRDDIVDLDGYAFKLSVKTQASKATIWGLWEDVDNWKSFDERLIYSNLEQGYEFENGAVGYLKGKGTPSRTKFVLQNIDTGVSFEEVLKLPLGQTVLLKRYFEPSETEETIFTHEVVFQGSMAGLFTLILEGPFKKDIVLVMNKMKSLAEASEP</sequence>
<protein>
    <recommendedName>
        <fullName evidence="4">Polyketide cyclase/dehydrase/lipid transport protein</fullName>
    </recommendedName>
</protein>
<dbReference type="Proteomes" id="UP001465153">
    <property type="component" value="Unassembled WGS sequence"/>
</dbReference>
<organism evidence="2 3">
    <name type="scientific">Sessilibacter corallicola</name>
    <dbReference type="NCBI Taxonomy" id="2904075"/>
    <lineage>
        <taxon>Bacteria</taxon>
        <taxon>Pseudomonadati</taxon>
        <taxon>Pseudomonadota</taxon>
        <taxon>Gammaproteobacteria</taxon>
        <taxon>Cellvibrionales</taxon>
        <taxon>Cellvibrionaceae</taxon>
        <taxon>Sessilibacter</taxon>
    </lineage>
</organism>
<name>A0ABQ0A793_9GAMM</name>
<comment type="caution">
    <text evidence="2">The sequence shown here is derived from an EMBL/GenBank/DDBJ whole genome shotgun (WGS) entry which is preliminary data.</text>
</comment>
<feature type="signal peptide" evidence="1">
    <location>
        <begin position="1"/>
        <end position="21"/>
    </location>
</feature>
<reference evidence="2 3" key="1">
    <citation type="submission" date="2024-04" db="EMBL/GenBank/DDBJ databases">
        <title>Draft genome sequence of Sessilibacter corallicola NBRC 116591.</title>
        <authorList>
            <person name="Miyakawa T."/>
            <person name="Kusuya Y."/>
            <person name="Miura T."/>
        </authorList>
    </citation>
    <scope>NUCLEOTIDE SEQUENCE [LARGE SCALE GENOMIC DNA]</scope>
    <source>
        <strain evidence="2 3">KU-00831-HH</strain>
    </source>
</reference>
<dbReference type="InterPro" id="IPR023393">
    <property type="entry name" value="START-like_dom_sf"/>
</dbReference>
<dbReference type="EMBL" id="BAABWN010000003">
    <property type="protein sequence ID" value="GAA6167477.1"/>
    <property type="molecule type" value="Genomic_DNA"/>
</dbReference>
<feature type="chain" id="PRO_5045039210" description="Polyketide cyclase/dehydrase/lipid transport protein" evidence="1">
    <location>
        <begin position="22"/>
        <end position="180"/>
    </location>
</feature>
<evidence type="ECO:0000256" key="1">
    <source>
        <dbReference type="SAM" id="SignalP"/>
    </source>
</evidence>
<accession>A0ABQ0A793</accession>
<gene>
    <name evidence="2" type="ORF">NBRC116591_12870</name>
</gene>
<proteinExistence type="predicted"/>
<keyword evidence="3" id="KW-1185">Reference proteome</keyword>